<dbReference type="InterPro" id="IPR014027">
    <property type="entry name" value="UDP-Glc/GDP-Man_DH_C"/>
</dbReference>
<feature type="binding site" evidence="9">
    <location>
        <begin position="85"/>
        <end position="89"/>
    </location>
    <ligand>
        <name>NAD(+)</name>
        <dbReference type="ChEBI" id="CHEBI:57540"/>
    </ligand>
</feature>
<dbReference type="InterPro" id="IPR017476">
    <property type="entry name" value="UDP-Glc/GDP-Man"/>
</dbReference>
<dbReference type="FunFam" id="1.20.5.100:FF:000001">
    <property type="entry name" value="UDP-glucose 6-dehydrogenase"/>
    <property type="match status" value="1"/>
</dbReference>
<comment type="pathway">
    <text evidence="2">Nucleotide-sugar biosynthesis; UDP-alpha-D-glucuronate biosynthesis; UDP-alpha-D-glucuronate from UDP-alpha-D-glucose: step 1/1.</text>
</comment>
<dbReference type="GO" id="GO:0003979">
    <property type="term" value="F:UDP-glucose 6-dehydrogenase activity"/>
    <property type="evidence" value="ECO:0007669"/>
    <property type="project" value="UniProtKB-EC"/>
</dbReference>
<dbReference type="FunFam" id="3.40.50.720:FF:000089">
    <property type="entry name" value="UDP-glucose 6-dehydrogenase"/>
    <property type="match status" value="1"/>
</dbReference>
<sequence length="471" mass="51757">MKICCIGAGYVGGPTMAVIALKCPSIEVVVVDVSAKRITAWNSDQLPIYEPGLYDIIKQCRGRNLLFSTDMEKHISESDIIFISVNTPTKTSGLGAGKAADLTYWESAARTIADASKSDKIVVEKSTVPVRTAESLKRILTHNSKGINHEILSNPEFLAEGQAIQDLLKPDRVLIGGFETPQGRKAVQVLRDVYAHWVPEDRIIIANLWSAELSKLVANAFLAQRISSVNAISALCEATGADVSQVAYAVGKDSRIGPMFLNASIGFGGSSFKKDILNLVYICECNGLAEVADYWKLVVKINDYQKNRFVERVISSMFNTVAGKRIAVLGFACKKDTGDTRETPAIDVCKGLLEEKATLSIYDPQVTKEQIQHDLAMNNSDLNHSNYLQLTNPATIKQVGKASNAYEAAKGAHAVCILTEWDEFRKLDYQKIYESMQKPAFFFDGRNVVDPHKLRAIGFVVYSIGKPLMHG</sequence>
<dbReference type="Pfam" id="PF00984">
    <property type="entry name" value="UDPG_MGDP_dh"/>
    <property type="match status" value="1"/>
</dbReference>
<evidence type="ECO:0000259" key="10">
    <source>
        <dbReference type="SMART" id="SM00984"/>
    </source>
</evidence>
<feature type="binding site" evidence="9">
    <location>
        <begin position="126"/>
        <end position="127"/>
    </location>
    <ligand>
        <name>NAD(+)</name>
        <dbReference type="ChEBI" id="CHEBI:57540"/>
    </ligand>
</feature>
<dbReference type="PIRSF" id="PIRSF000124">
    <property type="entry name" value="UDPglc_GDPman_dh"/>
    <property type="match status" value="1"/>
</dbReference>
<dbReference type="AlphaFoldDB" id="A0AAQ3K5S2"/>
<dbReference type="GO" id="GO:0005634">
    <property type="term" value="C:nucleus"/>
    <property type="evidence" value="ECO:0007669"/>
    <property type="project" value="TreeGrafter"/>
</dbReference>
<dbReference type="InterPro" id="IPR036220">
    <property type="entry name" value="UDP-Glc/GDP-Man_DH_C_sf"/>
</dbReference>
<comment type="function">
    <text evidence="1">Involved in the biosynthesis of UDP-glucuronic acid (UDP-GlcA), providing nucleotide sugars for cell-wall polymers.</text>
</comment>
<dbReference type="GO" id="GO:0051287">
    <property type="term" value="F:NAD binding"/>
    <property type="evidence" value="ECO:0007669"/>
    <property type="project" value="InterPro"/>
</dbReference>
<evidence type="ECO:0000256" key="6">
    <source>
        <dbReference type="ARBA" id="ARBA00023027"/>
    </source>
</evidence>
<feature type="binding site" evidence="9">
    <location>
        <position position="37"/>
    </location>
    <ligand>
        <name>NAD(+)</name>
        <dbReference type="ChEBI" id="CHEBI:57540"/>
    </ligand>
</feature>
<keyword evidence="12" id="KW-1185">Reference proteome</keyword>
<evidence type="ECO:0000256" key="2">
    <source>
        <dbReference type="ARBA" id="ARBA00004701"/>
    </source>
</evidence>
<evidence type="ECO:0000313" key="11">
    <source>
        <dbReference type="EMBL" id="WOK99665.1"/>
    </source>
</evidence>
<dbReference type="Pfam" id="PF03720">
    <property type="entry name" value="UDPG_MGDP_dh_C"/>
    <property type="match status" value="1"/>
</dbReference>
<dbReference type="Proteomes" id="UP001327560">
    <property type="component" value="Chromosome 2"/>
</dbReference>
<comment type="catalytic activity">
    <reaction evidence="7 8">
        <text>UDP-alpha-D-glucose + 2 NAD(+) + H2O = UDP-alpha-D-glucuronate + 2 NADH + 3 H(+)</text>
        <dbReference type="Rhea" id="RHEA:23596"/>
        <dbReference type="ChEBI" id="CHEBI:15377"/>
        <dbReference type="ChEBI" id="CHEBI:15378"/>
        <dbReference type="ChEBI" id="CHEBI:57540"/>
        <dbReference type="ChEBI" id="CHEBI:57945"/>
        <dbReference type="ChEBI" id="CHEBI:58052"/>
        <dbReference type="ChEBI" id="CHEBI:58885"/>
        <dbReference type="EC" id="1.1.1.22"/>
    </reaction>
</comment>
<dbReference type="SUPFAM" id="SSF48179">
    <property type="entry name" value="6-phosphogluconate dehydrogenase C-terminal domain-like"/>
    <property type="match status" value="1"/>
</dbReference>
<protein>
    <recommendedName>
        <fullName evidence="4 8">UDP-glucose 6-dehydrogenase</fullName>
        <ecNumber evidence="4 8">1.1.1.22</ecNumber>
    </recommendedName>
</protein>
<feature type="binding site" evidence="9">
    <location>
        <position position="160"/>
    </location>
    <ligand>
        <name>NAD(+)</name>
        <dbReference type="ChEBI" id="CHEBI:57540"/>
    </ligand>
</feature>
<comment type="similarity">
    <text evidence="3 8">Belongs to the UDP-glucose/GDP-mannose dehydrogenase family.</text>
</comment>
<feature type="binding site" evidence="9">
    <location>
        <position position="341"/>
    </location>
    <ligand>
        <name>NAD(+)</name>
        <dbReference type="ChEBI" id="CHEBI:57540"/>
    </ligand>
</feature>
<dbReference type="PIRSF" id="PIRSF500133">
    <property type="entry name" value="UDPglc_DH_euk"/>
    <property type="match status" value="1"/>
</dbReference>
<dbReference type="SUPFAM" id="SSF51735">
    <property type="entry name" value="NAD(P)-binding Rossmann-fold domains"/>
    <property type="match status" value="1"/>
</dbReference>
<feature type="binding site" evidence="9">
    <location>
        <position position="32"/>
    </location>
    <ligand>
        <name>NAD(+)</name>
        <dbReference type="ChEBI" id="CHEBI:57540"/>
    </ligand>
</feature>
<dbReference type="PANTHER" id="PTHR11374">
    <property type="entry name" value="UDP-GLUCOSE DEHYDROGENASE/UDP-MANNAC DEHYDROGENASE"/>
    <property type="match status" value="1"/>
</dbReference>
<dbReference type="InterPro" id="IPR036291">
    <property type="entry name" value="NAD(P)-bd_dom_sf"/>
</dbReference>
<gene>
    <name evidence="11" type="ORF">Cni_G08377</name>
</gene>
<dbReference type="NCBIfam" id="TIGR03026">
    <property type="entry name" value="NDP-sugDHase"/>
    <property type="match status" value="1"/>
</dbReference>
<feature type="binding site" evidence="9">
    <location>
        <begin position="7"/>
        <end position="12"/>
    </location>
    <ligand>
        <name>NAD(+)</name>
        <dbReference type="ChEBI" id="CHEBI:57540"/>
    </ligand>
</feature>
<evidence type="ECO:0000256" key="3">
    <source>
        <dbReference type="ARBA" id="ARBA00006601"/>
    </source>
</evidence>
<dbReference type="Gene3D" id="1.20.5.100">
    <property type="entry name" value="Cytochrome c1, transmembrane anchor, C-terminal"/>
    <property type="match status" value="1"/>
</dbReference>
<evidence type="ECO:0000256" key="7">
    <source>
        <dbReference type="ARBA" id="ARBA00047473"/>
    </source>
</evidence>
<dbReference type="SUPFAM" id="SSF52413">
    <property type="entry name" value="UDP-glucose/GDP-mannose dehydrogenase C-terminal domain"/>
    <property type="match status" value="1"/>
</dbReference>
<dbReference type="EMBL" id="CP136891">
    <property type="protein sequence ID" value="WOK99665.1"/>
    <property type="molecule type" value="Genomic_DNA"/>
</dbReference>
<evidence type="ECO:0000256" key="9">
    <source>
        <dbReference type="PIRSR" id="PIRSR500133-3"/>
    </source>
</evidence>
<evidence type="ECO:0000256" key="8">
    <source>
        <dbReference type="PIRNR" id="PIRNR000124"/>
    </source>
</evidence>
<evidence type="ECO:0000256" key="1">
    <source>
        <dbReference type="ARBA" id="ARBA00003623"/>
    </source>
</evidence>
<proteinExistence type="inferred from homology"/>
<dbReference type="InterPro" id="IPR028356">
    <property type="entry name" value="UDPglc_DH_euk"/>
</dbReference>
<organism evidence="11 12">
    <name type="scientific">Canna indica</name>
    <name type="common">Indian-shot</name>
    <dbReference type="NCBI Taxonomy" id="4628"/>
    <lineage>
        <taxon>Eukaryota</taxon>
        <taxon>Viridiplantae</taxon>
        <taxon>Streptophyta</taxon>
        <taxon>Embryophyta</taxon>
        <taxon>Tracheophyta</taxon>
        <taxon>Spermatophyta</taxon>
        <taxon>Magnoliopsida</taxon>
        <taxon>Liliopsida</taxon>
        <taxon>Zingiberales</taxon>
        <taxon>Cannaceae</taxon>
        <taxon>Canna</taxon>
    </lineage>
</organism>
<dbReference type="GO" id="GO:0006065">
    <property type="term" value="P:UDP-glucuronate biosynthetic process"/>
    <property type="evidence" value="ECO:0007669"/>
    <property type="project" value="UniProtKB-ARBA"/>
</dbReference>
<accession>A0AAQ3K5S2</accession>
<dbReference type="EC" id="1.1.1.22" evidence="4 8"/>
<feature type="domain" description="UDP-glucose/GDP-mannose dehydrogenase C-terminal" evidence="10">
    <location>
        <begin position="327"/>
        <end position="451"/>
    </location>
</feature>
<reference evidence="11 12" key="1">
    <citation type="submission" date="2023-10" db="EMBL/GenBank/DDBJ databases">
        <title>Chromosome-scale genome assembly provides insights into flower coloration mechanisms of Canna indica.</title>
        <authorList>
            <person name="Li C."/>
        </authorList>
    </citation>
    <scope>NUCLEOTIDE SEQUENCE [LARGE SCALE GENOMIC DNA]</scope>
    <source>
        <tissue evidence="11">Flower</tissue>
    </source>
</reference>
<dbReference type="SMART" id="SM00984">
    <property type="entry name" value="UDPG_MGDP_dh_C"/>
    <property type="match status" value="1"/>
</dbReference>
<dbReference type="InterPro" id="IPR014026">
    <property type="entry name" value="UDP-Glc/GDP-Man_DH_dimer"/>
</dbReference>
<keyword evidence="6 8" id="KW-0520">NAD</keyword>
<dbReference type="Pfam" id="PF03721">
    <property type="entry name" value="UDPG_MGDP_dh_N"/>
    <property type="match status" value="1"/>
</dbReference>
<keyword evidence="5 8" id="KW-0560">Oxidoreductase</keyword>
<dbReference type="GO" id="GO:0006024">
    <property type="term" value="P:glycosaminoglycan biosynthetic process"/>
    <property type="evidence" value="ECO:0007669"/>
    <property type="project" value="TreeGrafter"/>
</dbReference>
<dbReference type="PANTHER" id="PTHR11374:SF3">
    <property type="entry name" value="UDP-GLUCOSE 6-DEHYDROGENASE"/>
    <property type="match status" value="1"/>
</dbReference>
<dbReference type="Gene3D" id="3.40.50.720">
    <property type="entry name" value="NAD(P)-binding Rossmann-like Domain"/>
    <property type="match status" value="2"/>
</dbReference>
<evidence type="ECO:0000313" key="12">
    <source>
        <dbReference type="Proteomes" id="UP001327560"/>
    </source>
</evidence>
<evidence type="ECO:0000256" key="4">
    <source>
        <dbReference type="ARBA" id="ARBA00012954"/>
    </source>
</evidence>
<evidence type="ECO:0000256" key="5">
    <source>
        <dbReference type="ARBA" id="ARBA00023002"/>
    </source>
</evidence>
<dbReference type="FunFam" id="3.40.50.720:FF:000032">
    <property type="entry name" value="UDP-glucose 6-dehydrogenase"/>
    <property type="match status" value="1"/>
</dbReference>
<name>A0AAQ3K5S2_9LILI</name>
<dbReference type="InterPro" id="IPR008927">
    <property type="entry name" value="6-PGluconate_DH-like_C_sf"/>
</dbReference>
<dbReference type="InterPro" id="IPR001732">
    <property type="entry name" value="UDP-Glc/GDP-Man_DH_N"/>
</dbReference>